<dbReference type="Pfam" id="PF18451">
    <property type="entry name" value="CdiA_C"/>
    <property type="match status" value="1"/>
</dbReference>
<evidence type="ECO:0000256" key="1">
    <source>
        <dbReference type="SAM" id="Coils"/>
    </source>
</evidence>
<gene>
    <name evidence="4" type="ORF">ERS132393_00059</name>
</gene>
<protein>
    <submittedName>
        <fullName evidence="4">Phage Mu protein F like protein</fullName>
    </submittedName>
</protein>
<accession>A0A0Z8CJ22</accession>
<evidence type="ECO:0000256" key="2">
    <source>
        <dbReference type="SAM" id="MobiDB-lite"/>
    </source>
</evidence>
<sequence>MSNKQIRNNQRYNAERKAQAGLMKRDLDRDKVLTQIYQESFDRMQREIDGFYMRYASREGLTKQEAMKRVSEMDVTKFNAKAAKAVKEKDFSHATNEWLKVYNLKMKVSRLELLRAELTLEIQNLTAEVNEVFDKARIDEYLNEYKRQAGILGISSSGAKKRMQAILDADFYGQKFSSRVWGGLGLRATLQREVFGSLNRIFTDMIGYKQEMKRLAKKYGTSEQNAKRLLKTEIARINADTQYSMLKDNGFTHMIFVAEPGACDLCGPLDKVAIPIEDVEKGVNMYPMHPNCRCSSYGHIKMDYKAGGSTLDREAPNGVWGEDKQTEAKKAGQKQISGQRQKQISHDGKNYCSVKDEWLNNVDPTKAKLTDRNFWEHGGKKYQVDGRNVVLDYSPKEKETAQWLSELLGRHVEMVPRVNYPKNIPTPDYLVDGVKFDLKEISGSGKNVIDNASKKAKEQAENIVFDITNTPLSEEEIFGLLDKVYKSGRRGLNTALIKKSDKVIDIIKPKEK</sequence>
<name>A0A0Z8CJ22_STRSU</name>
<dbReference type="InterPro" id="IPR006528">
    <property type="entry name" value="Phage_head_morphogenesis_dom"/>
</dbReference>
<evidence type="ECO:0000259" key="3">
    <source>
        <dbReference type="Pfam" id="PF18451"/>
    </source>
</evidence>
<proteinExistence type="predicted"/>
<dbReference type="Gene3D" id="3.40.1350.120">
    <property type="match status" value="1"/>
</dbReference>
<dbReference type="InterPro" id="IPR040559">
    <property type="entry name" value="CdiA_C"/>
</dbReference>
<dbReference type="AlphaFoldDB" id="A0A0Z8CJ22"/>
<dbReference type="CDD" id="cd13442">
    <property type="entry name" value="CDI_toxin_Bp1026b-like"/>
    <property type="match status" value="1"/>
</dbReference>
<feature type="compositionally biased region" description="Basic and acidic residues" evidence="2">
    <location>
        <begin position="315"/>
        <end position="330"/>
    </location>
</feature>
<keyword evidence="1" id="KW-0175">Coiled coil</keyword>
<feature type="domain" description="tRNA nuclease CdiA C-terminal" evidence="3">
    <location>
        <begin position="426"/>
        <end position="501"/>
    </location>
</feature>
<dbReference type="RefSeq" id="WP_228476713.1">
    <property type="nucleotide sequence ID" value="NZ_CEDJ01000003.1"/>
</dbReference>
<dbReference type="InterPro" id="IPR033806">
    <property type="entry name" value="CDI_toxin_Bp1026b-like"/>
</dbReference>
<dbReference type="EMBL" id="FIGG01000001">
    <property type="protein sequence ID" value="CYU26257.1"/>
    <property type="molecule type" value="Genomic_DNA"/>
</dbReference>
<dbReference type="Proteomes" id="UP000072530">
    <property type="component" value="Unassembled WGS sequence"/>
</dbReference>
<dbReference type="GO" id="GO:0004549">
    <property type="term" value="F:tRNA-specific ribonuclease activity"/>
    <property type="evidence" value="ECO:0007669"/>
    <property type="project" value="InterPro"/>
</dbReference>
<feature type="region of interest" description="Disordered" evidence="2">
    <location>
        <begin position="315"/>
        <end position="347"/>
    </location>
</feature>
<evidence type="ECO:0000313" key="4">
    <source>
        <dbReference type="EMBL" id="CYU26257.1"/>
    </source>
</evidence>
<evidence type="ECO:0000313" key="5">
    <source>
        <dbReference type="Proteomes" id="UP000072530"/>
    </source>
</evidence>
<dbReference type="NCBIfam" id="TIGR01641">
    <property type="entry name" value="phageSPP1_gp7"/>
    <property type="match status" value="1"/>
</dbReference>
<feature type="coiled-coil region" evidence="1">
    <location>
        <begin position="108"/>
        <end position="135"/>
    </location>
</feature>
<organism evidence="4 5">
    <name type="scientific">Streptococcus suis</name>
    <dbReference type="NCBI Taxonomy" id="1307"/>
    <lineage>
        <taxon>Bacteria</taxon>
        <taxon>Bacillati</taxon>
        <taxon>Bacillota</taxon>
        <taxon>Bacilli</taxon>
        <taxon>Lactobacillales</taxon>
        <taxon>Streptococcaceae</taxon>
        <taxon>Streptococcus</taxon>
    </lineage>
</organism>
<reference evidence="4 5" key="1">
    <citation type="submission" date="2016-02" db="EMBL/GenBank/DDBJ databases">
        <authorList>
            <consortium name="Pathogen Informatics"/>
        </authorList>
    </citation>
    <scope>NUCLEOTIDE SEQUENCE [LARGE SCALE GENOMIC DNA]</scope>
    <source>
        <strain evidence="4 5">LSS31</strain>
    </source>
</reference>